<dbReference type="GO" id="GO:0008270">
    <property type="term" value="F:zinc ion binding"/>
    <property type="evidence" value="ECO:0007669"/>
    <property type="project" value="UniProtKB-KW"/>
</dbReference>
<dbReference type="InterPro" id="IPR000315">
    <property type="entry name" value="Znf_B-box"/>
</dbReference>
<evidence type="ECO:0000256" key="5">
    <source>
        <dbReference type="ARBA" id="ARBA00022786"/>
    </source>
</evidence>
<feature type="domain" description="RING-type" evidence="10">
    <location>
        <begin position="10"/>
        <end position="34"/>
    </location>
</feature>
<dbReference type="Pfam" id="PF00643">
    <property type="entry name" value="zf-B_box"/>
    <property type="match status" value="1"/>
</dbReference>
<evidence type="ECO:0000256" key="1">
    <source>
        <dbReference type="ARBA" id="ARBA00008518"/>
    </source>
</evidence>
<evidence type="ECO:0000313" key="12">
    <source>
        <dbReference type="EMBL" id="CEK82334.1"/>
    </source>
</evidence>
<dbReference type="SUPFAM" id="SSF57850">
    <property type="entry name" value="RING/U-box"/>
    <property type="match status" value="1"/>
</dbReference>
<dbReference type="InterPro" id="IPR001841">
    <property type="entry name" value="Znf_RING"/>
</dbReference>
<protein>
    <recommendedName>
        <fullName evidence="13">B box-type domain-containing protein</fullName>
    </recommendedName>
</protein>
<dbReference type="InterPro" id="IPR003649">
    <property type="entry name" value="Bbox_C"/>
</dbReference>
<dbReference type="Pfam" id="PF00630">
    <property type="entry name" value="Filamin"/>
    <property type="match status" value="1"/>
</dbReference>
<feature type="domain" description="B box-type" evidence="11">
    <location>
        <begin position="395"/>
        <end position="436"/>
    </location>
</feature>
<dbReference type="SMART" id="SM00502">
    <property type="entry name" value="BBC"/>
    <property type="match status" value="1"/>
</dbReference>
<sequence>LTRSEDKFMCYICRRRYRLPRILPCLHTFCSECISTLQTISIDEESNSQDVLESVNDLLLVCSNSIENFRSSLDIIRPPVEFESPDFIRSTLPRGRSGRSKHKVRTARSRSCCESLNIDEKCVRRTSRSLNRSTSSCSGRSDVKSTIRAALMSSRLSNLTVNYNASTGMIVTTGEDKRMVIECPKCWTVVQVSTTLNELPRNLIAERCVAEYSWNHPEPVLTCDLCSDTSNNIVEGHGGCSVNNIAISRCTNCADNMCSFCETAHKRHKKTKHHHLVRFETLFNSKYNCNQISTFPEYISEEVTTVEQCLFLDGSNISNYLTASKLPSLQKFQSLLWNEKQDFDANNEGTILFENVESTDNCQGGSYQRDTSKREHLQNNGSVLEKFVNPDQESDRAVKCLAHPDQELKMFCVTCEMNICMDCAMSGHGDHDYQFVTKELFQNQMADVDRLIQTVIPQVKAVDDQLKSLADIKVTTNESSVKVRDEVNDFMDTYVEAIEKHRKQLLTQIKSLVEDTERSVDATQLQLQQVRADVEQTCLFIGELLTSGTDVEILSLKKLLTHRLTSLHEVSRETQFKQHGVMRFCPTAKGDIINNFQMFGRVIVNQASAAESFLYGKGLTTSCVSKKSSMILTICDNNGVPYTGSDVTIETWIEFRGQKINVPVICKYKKGGVYMIELTPVSEGPHFLHVFVDGRSIKDSPFKFNVKGKWRNHTGTWQRPIHCFTTELKDQGGCNLGNISHTDVSFWSCCGKKIQGSSCSANSSRNSPVRQATF</sequence>
<dbReference type="SUPFAM" id="SSF81296">
    <property type="entry name" value="E set domains"/>
    <property type="match status" value="1"/>
</dbReference>
<reference evidence="12" key="1">
    <citation type="submission" date="2014-12" db="EMBL/GenBank/DDBJ databases">
        <title>Insight into the proteome of Arion vulgaris.</title>
        <authorList>
            <person name="Aradska J."/>
            <person name="Bulat T."/>
            <person name="Smidak R."/>
            <person name="Sarate P."/>
            <person name="Gangsoo J."/>
            <person name="Sialana F."/>
            <person name="Bilban M."/>
            <person name="Lubec G."/>
        </authorList>
    </citation>
    <scope>NUCLEOTIDE SEQUENCE</scope>
    <source>
        <tissue evidence="12">Skin</tissue>
    </source>
</reference>
<feature type="non-terminal residue" evidence="12">
    <location>
        <position position="1"/>
    </location>
</feature>
<evidence type="ECO:0000256" key="7">
    <source>
        <dbReference type="PROSITE-ProRule" id="PRU00024"/>
    </source>
</evidence>
<dbReference type="PANTHER" id="PTHR25462:SF291">
    <property type="entry name" value="E3 UBIQUITIN-PROTEIN LIGASE TRIM45"/>
    <property type="match status" value="1"/>
</dbReference>
<dbReference type="PROSITE" id="PS50089">
    <property type="entry name" value="ZF_RING_2"/>
    <property type="match status" value="1"/>
</dbReference>
<dbReference type="PANTHER" id="PTHR25462">
    <property type="entry name" value="BONUS, ISOFORM C-RELATED"/>
    <property type="match status" value="1"/>
</dbReference>
<evidence type="ECO:0000259" key="10">
    <source>
        <dbReference type="PROSITE" id="PS50089"/>
    </source>
</evidence>
<comment type="similarity">
    <text evidence="1">Belongs to the TRIM/RBCC family.</text>
</comment>
<dbReference type="SUPFAM" id="SSF57845">
    <property type="entry name" value="B-box zinc-binding domain"/>
    <property type="match status" value="1"/>
</dbReference>
<evidence type="ECO:0000259" key="11">
    <source>
        <dbReference type="PROSITE" id="PS50119"/>
    </source>
</evidence>
<dbReference type="Pfam" id="PF13445">
    <property type="entry name" value="zf-RING_UBOX"/>
    <property type="match status" value="1"/>
</dbReference>
<dbReference type="SMART" id="SM00557">
    <property type="entry name" value="IG_FLMN"/>
    <property type="match status" value="1"/>
</dbReference>
<dbReference type="InterPro" id="IPR013083">
    <property type="entry name" value="Znf_RING/FYVE/PHD"/>
</dbReference>
<keyword evidence="5" id="KW-0833">Ubl conjugation pathway</keyword>
<evidence type="ECO:0000256" key="6">
    <source>
        <dbReference type="ARBA" id="ARBA00022833"/>
    </source>
</evidence>
<keyword evidence="9" id="KW-0175">Coiled coil</keyword>
<keyword evidence="6" id="KW-0862">Zinc</keyword>
<dbReference type="EMBL" id="HACG01035469">
    <property type="protein sequence ID" value="CEK82334.1"/>
    <property type="molecule type" value="Transcribed_RNA"/>
</dbReference>
<dbReference type="InterPro" id="IPR027370">
    <property type="entry name" value="Znf-RING_euk"/>
</dbReference>
<proteinExistence type="inferred from homology"/>
<dbReference type="PROSITE" id="PS50119">
    <property type="entry name" value="ZF_BBOX"/>
    <property type="match status" value="1"/>
</dbReference>
<dbReference type="SMART" id="SM00336">
    <property type="entry name" value="BBOX"/>
    <property type="match status" value="1"/>
</dbReference>
<keyword evidence="3" id="KW-0677">Repeat</keyword>
<dbReference type="AlphaFoldDB" id="A0A0B7AMS5"/>
<feature type="coiled-coil region" evidence="9">
    <location>
        <begin position="495"/>
        <end position="533"/>
    </location>
</feature>
<dbReference type="Gene3D" id="3.30.40.10">
    <property type="entry name" value="Zinc/RING finger domain, C3HC4 (zinc finger)"/>
    <property type="match status" value="1"/>
</dbReference>
<evidence type="ECO:0000256" key="4">
    <source>
        <dbReference type="ARBA" id="ARBA00022771"/>
    </source>
</evidence>
<organism evidence="12">
    <name type="scientific">Arion vulgaris</name>
    <dbReference type="NCBI Taxonomy" id="1028688"/>
    <lineage>
        <taxon>Eukaryota</taxon>
        <taxon>Metazoa</taxon>
        <taxon>Spiralia</taxon>
        <taxon>Lophotrochozoa</taxon>
        <taxon>Mollusca</taxon>
        <taxon>Gastropoda</taxon>
        <taxon>Heterobranchia</taxon>
        <taxon>Euthyneura</taxon>
        <taxon>Panpulmonata</taxon>
        <taxon>Eupulmonata</taxon>
        <taxon>Stylommatophora</taxon>
        <taxon>Helicina</taxon>
        <taxon>Arionoidea</taxon>
        <taxon>Arionidae</taxon>
        <taxon>Arion</taxon>
    </lineage>
</organism>
<keyword evidence="4 7" id="KW-0863">Zinc-finger</keyword>
<evidence type="ECO:0000256" key="9">
    <source>
        <dbReference type="SAM" id="Coils"/>
    </source>
</evidence>
<dbReference type="Gene3D" id="2.60.40.10">
    <property type="entry name" value="Immunoglobulins"/>
    <property type="match status" value="1"/>
</dbReference>
<dbReference type="InterPro" id="IPR047153">
    <property type="entry name" value="TRIM45/56/19-like"/>
</dbReference>
<dbReference type="InterPro" id="IPR017868">
    <property type="entry name" value="Filamin/ABP280_repeat-like"/>
</dbReference>
<feature type="repeat" description="Filamin" evidence="8">
    <location>
        <begin position="604"/>
        <end position="706"/>
    </location>
</feature>
<dbReference type="InterPro" id="IPR001298">
    <property type="entry name" value="Filamin/ABP280_rpt"/>
</dbReference>
<evidence type="ECO:0000256" key="3">
    <source>
        <dbReference type="ARBA" id="ARBA00022737"/>
    </source>
</evidence>
<evidence type="ECO:0000256" key="8">
    <source>
        <dbReference type="PROSITE-ProRule" id="PRU00087"/>
    </source>
</evidence>
<dbReference type="PROSITE" id="PS00518">
    <property type="entry name" value="ZF_RING_1"/>
    <property type="match status" value="1"/>
</dbReference>
<accession>A0A0B7AMS5</accession>
<gene>
    <name evidence="12" type="primary">ORF130935</name>
</gene>
<dbReference type="InterPro" id="IPR014756">
    <property type="entry name" value="Ig_E-set"/>
</dbReference>
<evidence type="ECO:0000256" key="2">
    <source>
        <dbReference type="ARBA" id="ARBA00022723"/>
    </source>
</evidence>
<keyword evidence="2" id="KW-0479">Metal-binding</keyword>
<name>A0A0B7AMS5_9EUPU</name>
<dbReference type="SMART" id="SM00184">
    <property type="entry name" value="RING"/>
    <property type="match status" value="1"/>
</dbReference>
<dbReference type="InterPro" id="IPR013783">
    <property type="entry name" value="Ig-like_fold"/>
</dbReference>
<dbReference type="PROSITE" id="PS50194">
    <property type="entry name" value="FILAMIN_REPEAT"/>
    <property type="match status" value="1"/>
</dbReference>
<dbReference type="GO" id="GO:0061630">
    <property type="term" value="F:ubiquitin protein ligase activity"/>
    <property type="evidence" value="ECO:0007669"/>
    <property type="project" value="TreeGrafter"/>
</dbReference>
<dbReference type="Gene3D" id="3.30.160.60">
    <property type="entry name" value="Classic Zinc Finger"/>
    <property type="match status" value="1"/>
</dbReference>
<dbReference type="InterPro" id="IPR017907">
    <property type="entry name" value="Znf_RING_CS"/>
</dbReference>
<evidence type="ECO:0008006" key="13">
    <source>
        <dbReference type="Google" id="ProtNLM"/>
    </source>
</evidence>